<evidence type="ECO:0000259" key="1">
    <source>
        <dbReference type="Pfam" id="PF06985"/>
    </source>
</evidence>
<dbReference type="STRING" id="1149755.A0A2J6QWQ7"/>
<dbReference type="Proteomes" id="UP000235786">
    <property type="component" value="Unassembled WGS sequence"/>
</dbReference>
<proteinExistence type="predicted"/>
<dbReference type="OrthoDB" id="2958217at2759"/>
<dbReference type="PANTHER" id="PTHR33112:SF12">
    <property type="entry name" value="HETEROKARYON INCOMPATIBILITY DOMAIN-CONTAINING PROTEIN"/>
    <property type="match status" value="1"/>
</dbReference>
<feature type="domain" description="Heterokaryon incompatibility" evidence="1">
    <location>
        <begin position="192"/>
        <end position="341"/>
    </location>
</feature>
<dbReference type="AlphaFoldDB" id="A0A2J6QWQ7"/>
<keyword evidence="3" id="KW-1185">Reference proteome</keyword>
<gene>
    <name evidence="2" type="ORF">L207DRAFT_519787</name>
</gene>
<protein>
    <submittedName>
        <fullName evidence="2">HET-domain-containing protein</fullName>
    </submittedName>
</protein>
<evidence type="ECO:0000313" key="2">
    <source>
        <dbReference type="EMBL" id="PMD30695.1"/>
    </source>
</evidence>
<accession>A0A2J6QWQ7</accession>
<dbReference type="EMBL" id="KZ613965">
    <property type="protein sequence ID" value="PMD30695.1"/>
    <property type="molecule type" value="Genomic_DNA"/>
</dbReference>
<name>A0A2J6QWQ7_HYAVF</name>
<organism evidence="2 3">
    <name type="scientific">Hyaloscypha variabilis (strain UAMH 11265 / GT02V1 / F)</name>
    <name type="common">Meliniomyces variabilis</name>
    <dbReference type="NCBI Taxonomy" id="1149755"/>
    <lineage>
        <taxon>Eukaryota</taxon>
        <taxon>Fungi</taxon>
        <taxon>Dikarya</taxon>
        <taxon>Ascomycota</taxon>
        <taxon>Pezizomycotina</taxon>
        <taxon>Leotiomycetes</taxon>
        <taxon>Helotiales</taxon>
        <taxon>Hyaloscyphaceae</taxon>
        <taxon>Hyaloscypha</taxon>
        <taxon>Hyaloscypha variabilis</taxon>
    </lineage>
</organism>
<dbReference type="Pfam" id="PF06985">
    <property type="entry name" value="HET"/>
    <property type="match status" value="1"/>
</dbReference>
<evidence type="ECO:0000313" key="3">
    <source>
        <dbReference type="Proteomes" id="UP000235786"/>
    </source>
</evidence>
<dbReference type="PANTHER" id="PTHR33112">
    <property type="entry name" value="DOMAIN PROTEIN, PUTATIVE-RELATED"/>
    <property type="match status" value="1"/>
</dbReference>
<sequence>MVQDLPNAKIKLRNRLSDIINAAKGCWVCGWLLLLLKIRRSESFAKVLPADYERVWMGIEPHYIHTFERGRTYGDVSKDQWVLIRISIYLDQRDTLGDFDYFLYLQQSRQQPMHLTDLLDQTQALKWPTHKPFEARIRSTDADLRLCKRWKDHCIEFHSGICAETKVASVSALRLVDVELRCIVHLPANVPWVALSYCWGGPQEYSLRKDNLADYGLPGALTEEKLPPVIFDALIATKAIGERYIWIDSLCIVQDDELDKAKYLFIMDAIYAHAVLTIVNAASGDTFSGLPGIRKSVHRHTQEPFEINGGWLTEALDPGHSSYAGYLERCKWSTRGWAFQEGLLSRRCLIFTADQIYWQCQKSTWCESSFWEGIDTLQIYRHFQGDNLLTSLADPVIENWGPLYITILQKYVQRDFTSESDVMHAITGVLRVLKQATGQDHFWGLPVSVLEQALTWTASGPPRRRDIHHKYIDSAGKLISCPFPSWSWIGWSNKEVDLGILNPSITIGTLGLRFYRLDDKANPTPLLENWPPLADDTTYDDMRQQIRYPPSASHPWLDTTRQTITSADVPSFLAASPVRSSLLCFWTSVATLRIEQRGWNGYWNEPRIVLCDPDGEVELGGRWAPGGFEQRPQRGREQEVNLNLPKYGKFIVVGATRQRMSHGGGLTLTLLMVEVRAGDQEGEASVVFRRHLVKEVMESQWERLKGTKKWEIILLS</sequence>
<dbReference type="InterPro" id="IPR010730">
    <property type="entry name" value="HET"/>
</dbReference>
<reference evidence="2 3" key="1">
    <citation type="submission" date="2016-04" db="EMBL/GenBank/DDBJ databases">
        <title>A degradative enzymes factory behind the ericoid mycorrhizal symbiosis.</title>
        <authorList>
            <consortium name="DOE Joint Genome Institute"/>
            <person name="Martino E."/>
            <person name="Morin E."/>
            <person name="Grelet G."/>
            <person name="Kuo A."/>
            <person name="Kohler A."/>
            <person name="Daghino S."/>
            <person name="Barry K."/>
            <person name="Choi C."/>
            <person name="Cichocki N."/>
            <person name="Clum A."/>
            <person name="Copeland A."/>
            <person name="Hainaut M."/>
            <person name="Haridas S."/>
            <person name="Labutti K."/>
            <person name="Lindquist E."/>
            <person name="Lipzen A."/>
            <person name="Khouja H.-R."/>
            <person name="Murat C."/>
            <person name="Ohm R."/>
            <person name="Olson A."/>
            <person name="Spatafora J."/>
            <person name="Veneault-Fourrey C."/>
            <person name="Henrissat B."/>
            <person name="Grigoriev I."/>
            <person name="Martin F."/>
            <person name="Perotto S."/>
        </authorList>
    </citation>
    <scope>NUCLEOTIDE SEQUENCE [LARGE SCALE GENOMIC DNA]</scope>
    <source>
        <strain evidence="2 3">F</strain>
    </source>
</reference>